<dbReference type="InterPro" id="IPR036188">
    <property type="entry name" value="FAD/NAD-bd_sf"/>
</dbReference>
<proteinExistence type="inferred from homology"/>
<evidence type="ECO:0000313" key="6">
    <source>
        <dbReference type="EMBL" id="KYQ90323.1"/>
    </source>
</evidence>
<evidence type="ECO:0000256" key="2">
    <source>
        <dbReference type="ARBA" id="ARBA00022630"/>
    </source>
</evidence>
<keyword evidence="5" id="KW-0560">Oxidoreductase</keyword>
<evidence type="ECO:0000256" key="5">
    <source>
        <dbReference type="ARBA" id="ARBA00023002"/>
    </source>
</evidence>
<dbReference type="GO" id="GO:0050661">
    <property type="term" value="F:NADP binding"/>
    <property type="evidence" value="ECO:0007669"/>
    <property type="project" value="InterPro"/>
</dbReference>
<keyword evidence="7" id="KW-1185">Reference proteome</keyword>
<comment type="similarity">
    <text evidence="1">Belongs to the FMO family.</text>
</comment>
<dbReference type="OrthoDB" id="19682at2759"/>
<evidence type="ECO:0000256" key="4">
    <source>
        <dbReference type="ARBA" id="ARBA00022857"/>
    </source>
</evidence>
<keyword evidence="3" id="KW-0274">FAD</keyword>
<accession>A0A151Z8M7</accession>
<dbReference type="GO" id="GO:0050660">
    <property type="term" value="F:flavin adenine dinucleotide binding"/>
    <property type="evidence" value="ECO:0007669"/>
    <property type="project" value="InterPro"/>
</dbReference>
<dbReference type="InterPro" id="IPR020946">
    <property type="entry name" value="Flavin_mOase-like"/>
</dbReference>
<dbReference type="PIRSF" id="PIRSF000332">
    <property type="entry name" value="FMO"/>
    <property type="match status" value="1"/>
</dbReference>
<dbReference type="GO" id="GO:0004499">
    <property type="term" value="F:N,N-dimethylaniline monooxygenase activity"/>
    <property type="evidence" value="ECO:0007669"/>
    <property type="project" value="InterPro"/>
</dbReference>
<dbReference type="OMA" id="CTGYKND"/>
<dbReference type="InParanoid" id="A0A151Z8M7"/>
<name>A0A151Z8M7_TIELA</name>
<reference evidence="6 7" key="1">
    <citation type="submission" date="2015-12" db="EMBL/GenBank/DDBJ databases">
        <title>Dictyostelia acquired genes for synthesis and detection of signals that induce cell-type specialization by lateral gene transfer from prokaryotes.</title>
        <authorList>
            <person name="Gloeckner G."/>
            <person name="Schaap P."/>
        </authorList>
    </citation>
    <scope>NUCLEOTIDE SEQUENCE [LARGE SCALE GENOMIC DNA]</scope>
    <source>
        <strain evidence="6 7">TK</strain>
    </source>
</reference>
<dbReference type="FunCoup" id="A0A151Z8M7">
    <property type="interactions" value="7"/>
</dbReference>
<dbReference type="InterPro" id="IPR000960">
    <property type="entry name" value="Flavin_mOase"/>
</dbReference>
<keyword evidence="2" id="KW-0285">Flavoprotein</keyword>
<sequence length="495" mass="57461">MKVAIIGAGISGITACKESVACGLLPTVFEQHEGYGGNWNPKSGKTWNSIRSNISKYTFMYSDFPYSFLKQGEDFATTNDIYRYLGEYIKEFQIEKYFRFQSIVLKACYKDEKWNITYRYIKTGQEHQMKFDFLIVASGVFDRPLPYEGIIEGVDLEKFKESGGKVIHSLYYKDSEEFRGKRVLVVGNGNSGCDIVTDLIRQPNTEVYHYFRRNYWICGRYIPNGNKERVPLDWVFYSRLKQDASLKRSETEKNLATNSFFEKISPLQLDIESIRIPKDQYNTFIPLTICDGYLENLRDNKFKVERNPQALINSNQIDIIIFCNGFSCSLDFLDSDTQKRLQFQSDSYQTMILYKECIPPLDMKGLAFVGVFRGTYTTVLELQARMVTMMLSGQIPYPSQETMTTNLNAELDIRYAIPRKLFPHPDYVNFADSIARVIQCLPDFEKLKETDPELYNRLYNLPHNCSCYRLVGPHSKPKLAEMLLNQFLNDVDSRK</sequence>
<dbReference type="STRING" id="361077.A0A151Z8M7"/>
<gene>
    <name evidence="6" type="ORF">DLAC_08927</name>
</gene>
<dbReference type="Proteomes" id="UP000076078">
    <property type="component" value="Unassembled WGS sequence"/>
</dbReference>
<dbReference type="EMBL" id="LODT01000037">
    <property type="protein sequence ID" value="KYQ90323.1"/>
    <property type="molecule type" value="Genomic_DNA"/>
</dbReference>
<evidence type="ECO:0000256" key="1">
    <source>
        <dbReference type="ARBA" id="ARBA00009183"/>
    </source>
</evidence>
<dbReference type="SUPFAM" id="SSF51905">
    <property type="entry name" value="FAD/NAD(P)-binding domain"/>
    <property type="match status" value="1"/>
</dbReference>
<dbReference type="InterPro" id="IPR050346">
    <property type="entry name" value="FMO-like"/>
</dbReference>
<evidence type="ECO:0008006" key="8">
    <source>
        <dbReference type="Google" id="ProtNLM"/>
    </source>
</evidence>
<dbReference type="PRINTS" id="PR00370">
    <property type="entry name" value="FMOXYGENASE"/>
</dbReference>
<organism evidence="6 7">
    <name type="scientific">Tieghemostelium lacteum</name>
    <name type="common">Slime mold</name>
    <name type="synonym">Dictyostelium lacteum</name>
    <dbReference type="NCBI Taxonomy" id="361077"/>
    <lineage>
        <taxon>Eukaryota</taxon>
        <taxon>Amoebozoa</taxon>
        <taxon>Evosea</taxon>
        <taxon>Eumycetozoa</taxon>
        <taxon>Dictyostelia</taxon>
        <taxon>Dictyosteliales</taxon>
        <taxon>Raperosteliaceae</taxon>
        <taxon>Tieghemostelium</taxon>
    </lineage>
</organism>
<dbReference type="Gene3D" id="3.50.50.60">
    <property type="entry name" value="FAD/NAD(P)-binding domain"/>
    <property type="match status" value="3"/>
</dbReference>
<keyword evidence="4" id="KW-0521">NADP</keyword>
<comment type="caution">
    <text evidence="6">The sequence shown here is derived from an EMBL/GenBank/DDBJ whole genome shotgun (WGS) entry which is preliminary data.</text>
</comment>
<dbReference type="PANTHER" id="PTHR23023">
    <property type="entry name" value="DIMETHYLANILINE MONOOXYGENASE"/>
    <property type="match status" value="1"/>
</dbReference>
<evidence type="ECO:0000313" key="7">
    <source>
        <dbReference type="Proteomes" id="UP000076078"/>
    </source>
</evidence>
<dbReference type="Pfam" id="PF00743">
    <property type="entry name" value="FMO-like"/>
    <property type="match status" value="1"/>
</dbReference>
<protein>
    <recommendedName>
        <fullName evidence="8">Flavin-containing monooxygenase</fullName>
    </recommendedName>
</protein>
<dbReference type="PROSITE" id="PS51257">
    <property type="entry name" value="PROKAR_LIPOPROTEIN"/>
    <property type="match status" value="1"/>
</dbReference>
<dbReference type="AlphaFoldDB" id="A0A151Z8M7"/>
<evidence type="ECO:0000256" key="3">
    <source>
        <dbReference type="ARBA" id="ARBA00022827"/>
    </source>
</evidence>